<dbReference type="Proteomes" id="UP000195305">
    <property type="component" value="Unassembled WGS sequence"/>
</dbReference>
<dbReference type="RefSeq" id="WP_087304891.1">
    <property type="nucleotide sequence ID" value="NZ_NFLJ01000064.1"/>
</dbReference>
<keyword evidence="2" id="KW-1185">Reference proteome</keyword>
<dbReference type="OrthoDB" id="2066405at2"/>
<name>A0A1Y4SP48_9FIRM</name>
<accession>A0A1Y4SP48</accession>
<organism evidence="1 2">
    <name type="scientific">Massilimicrobiota timonensis</name>
    <dbReference type="NCBI Taxonomy" id="1776392"/>
    <lineage>
        <taxon>Bacteria</taxon>
        <taxon>Bacillati</taxon>
        <taxon>Bacillota</taxon>
        <taxon>Erysipelotrichia</taxon>
        <taxon>Erysipelotrichales</taxon>
        <taxon>Erysipelotrichaceae</taxon>
        <taxon>Massilimicrobiota</taxon>
    </lineage>
</organism>
<dbReference type="AlphaFoldDB" id="A0A1Y4SP48"/>
<dbReference type="EMBL" id="NFLJ01000064">
    <property type="protein sequence ID" value="OUQ30603.1"/>
    <property type="molecule type" value="Genomic_DNA"/>
</dbReference>
<evidence type="ECO:0000313" key="1">
    <source>
        <dbReference type="EMBL" id="OUQ30603.1"/>
    </source>
</evidence>
<reference evidence="1 2" key="1">
    <citation type="journal article" date="2018" name="BMC Genomics">
        <title>Whole genome sequencing and function prediction of 133 gut anaerobes isolated from chicken caecum in pure cultures.</title>
        <authorList>
            <person name="Medvecky M."/>
            <person name="Cejkova D."/>
            <person name="Polansky O."/>
            <person name="Karasova D."/>
            <person name="Kubasova T."/>
            <person name="Cizek A."/>
            <person name="Rychlik I."/>
        </authorList>
    </citation>
    <scope>NUCLEOTIDE SEQUENCE [LARGE SCALE GENOMIC DNA]</scope>
    <source>
        <strain evidence="1 2">An13</strain>
    </source>
</reference>
<gene>
    <name evidence="1" type="ORF">B5E75_13745</name>
</gene>
<evidence type="ECO:0000313" key="2">
    <source>
        <dbReference type="Proteomes" id="UP000195305"/>
    </source>
</evidence>
<sequence>MNRIREIKNLNKLKYSLHKQWIWGNKENFYLSQDYLQKINFSIQDLNKEIQYLSKPTMKDVIYVIVLIDWINESIEKIQQLLKKGLGNNYIYQDLDLVLKAKGYLRAIRSFVVAHPLSTNRHKKYGLDGDFICVDIRSKTSPFVKMDAYKNQWFYLSVDGMKSNAIGQPIDFVLYGYSQSIDQNKFYKYIGVSFSDLYGVAELLVDSLYELDKNLKNLKKEVIKK</sequence>
<protein>
    <submittedName>
        <fullName evidence="1">Uncharacterized protein</fullName>
    </submittedName>
</protein>
<comment type="caution">
    <text evidence="1">The sequence shown here is derived from an EMBL/GenBank/DDBJ whole genome shotgun (WGS) entry which is preliminary data.</text>
</comment>
<proteinExistence type="predicted"/>